<dbReference type="HAMAP" id="MF_00161">
    <property type="entry name" value="LspA"/>
    <property type="match status" value="1"/>
</dbReference>
<reference evidence="12 13" key="1">
    <citation type="submission" date="2017-09" db="EMBL/GenBank/DDBJ databases">
        <title>Bacterial strain isolated from the female urinary microbiota.</title>
        <authorList>
            <person name="Thomas-White K."/>
            <person name="Kumar N."/>
            <person name="Forster S."/>
            <person name="Putonti C."/>
            <person name="Lawley T."/>
            <person name="Wolfe A.J."/>
        </authorList>
    </citation>
    <scope>NUCLEOTIDE SEQUENCE [LARGE SCALE GENOMIC DNA]</scope>
    <source>
        <strain evidence="12 13">UMB0852</strain>
    </source>
</reference>
<dbReference type="Pfam" id="PF01252">
    <property type="entry name" value="Peptidase_A8"/>
    <property type="match status" value="1"/>
</dbReference>
<dbReference type="AlphaFoldDB" id="A0A2N6SPG4"/>
<comment type="catalytic activity">
    <reaction evidence="9 10">
        <text>Release of signal peptides from bacterial membrane prolipoproteins. Hydrolyzes -Xaa-Yaa-Zaa-|-(S,diacylglyceryl)Cys-, in which Xaa is hydrophobic (preferably Leu), and Yaa (Ala or Ser) and Zaa (Gly or Ala) have small, neutral side chains.</text>
        <dbReference type="EC" id="3.4.23.36"/>
    </reaction>
</comment>
<keyword evidence="3 9" id="KW-0645">Protease</keyword>
<gene>
    <name evidence="9 12" type="primary">lspA</name>
    <name evidence="12" type="ORF">CJ205_01890</name>
</gene>
<evidence type="ECO:0000256" key="11">
    <source>
        <dbReference type="RuleBase" id="RU004181"/>
    </source>
</evidence>
<keyword evidence="2 9" id="KW-1003">Cell membrane</keyword>
<evidence type="ECO:0000256" key="7">
    <source>
        <dbReference type="ARBA" id="ARBA00022989"/>
    </source>
</evidence>
<comment type="subcellular location">
    <subcellularLocation>
        <location evidence="9">Cell membrane</location>
        <topology evidence="9">Multi-pass membrane protein</topology>
    </subcellularLocation>
</comment>
<evidence type="ECO:0000256" key="2">
    <source>
        <dbReference type="ARBA" id="ARBA00022475"/>
    </source>
</evidence>
<dbReference type="OrthoDB" id="9810259at2"/>
<keyword evidence="8 9" id="KW-0472">Membrane</keyword>
<sequence>MHSFGKFIKESTVLEAVIIVITVVVDQLLKRWVIRTIPLHTAKPALPGVFEWFHLQNFGAGWGMFEGQMSLFYIVSIVALVYLGYEIWKGSFNHWLWRSCLSLLFAGTIGNLIDRMTLGYVTDMISLTFISFPVFNVADIALTLGVIGMIIYILKIEMRE</sequence>
<dbReference type="NCBIfam" id="TIGR00077">
    <property type="entry name" value="lspA"/>
    <property type="match status" value="1"/>
</dbReference>
<comment type="pathway">
    <text evidence="9">Protein modification; lipoprotein biosynthesis (signal peptide cleavage).</text>
</comment>
<dbReference type="PANTHER" id="PTHR33695">
    <property type="entry name" value="LIPOPROTEIN SIGNAL PEPTIDASE"/>
    <property type="match status" value="1"/>
</dbReference>
<comment type="function">
    <text evidence="9 10">This protein specifically catalyzes the removal of signal peptides from prolipoproteins.</text>
</comment>
<dbReference type="UniPathway" id="UPA00665"/>
<name>A0A2N6SPG4_9LACT</name>
<feature type="active site" evidence="9">
    <location>
        <position position="139"/>
    </location>
</feature>
<evidence type="ECO:0000256" key="3">
    <source>
        <dbReference type="ARBA" id="ARBA00022670"/>
    </source>
</evidence>
<evidence type="ECO:0000313" key="12">
    <source>
        <dbReference type="EMBL" id="PMC58958.1"/>
    </source>
</evidence>
<keyword evidence="5 9" id="KW-0064">Aspartyl protease</keyword>
<keyword evidence="4 9" id="KW-0812">Transmembrane</keyword>
<dbReference type="GO" id="GO:0004190">
    <property type="term" value="F:aspartic-type endopeptidase activity"/>
    <property type="evidence" value="ECO:0007669"/>
    <property type="project" value="UniProtKB-UniRule"/>
</dbReference>
<evidence type="ECO:0000256" key="8">
    <source>
        <dbReference type="ARBA" id="ARBA00023136"/>
    </source>
</evidence>
<dbReference type="GO" id="GO:0006508">
    <property type="term" value="P:proteolysis"/>
    <property type="evidence" value="ECO:0007669"/>
    <property type="project" value="UniProtKB-KW"/>
</dbReference>
<dbReference type="PROSITE" id="PS00855">
    <property type="entry name" value="SPASE_II"/>
    <property type="match status" value="1"/>
</dbReference>
<feature type="transmembrane region" description="Helical" evidence="9">
    <location>
        <begin position="70"/>
        <end position="88"/>
    </location>
</feature>
<dbReference type="STRING" id="84521.SAMN04487994_10356"/>
<accession>A0A2N6SPG4</accession>
<evidence type="ECO:0000313" key="13">
    <source>
        <dbReference type="Proteomes" id="UP000235682"/>
    </source>
</evidence>
<protein>
    <recommendedName>
        <fullName evidence="9">Lipoprotein signal peptidase</fullName>
        <ecNumber evidence="9">3.4.23.36</ecNumber>
    </recommendedName>
    <alternativeName>
        <fullName evidence="9">Prolipoprotein signal peptidase</fullName>
    </alternativeName>
    <alternativeName>
        <fullName evidence="9">Signal peptidase II</fullName>
        <shortName evidence="9">SPase II</shortName>
    </alternativeName>
</protein>
<dbReference type="PANTHER" id="PTHR33695:SF1">
    <property type="entry name" value="LIPOPROTEIN SIGNAL PEPTIDASE"/>
    <property type="match status" value="1"/>
</dbReference>
<evidence type="ECO:0000256" key="1">
    <source>
        <dbReference type="ARBA" id="ARBA00006139"/>
    </source>
</evidence>
<feature type="transmembrane region" description="Helical" evidence="9">
    <location>
        <begin position="12"/>
        <end position="29"/>
    </location>
</feature>
<proteinExistence type="inferred from homology"/>
<organism evidence="12 13">
    <name type="scientific">Dolosicoccus paucivorans</name>
    <dbReference type="NCBI Taxonomy" id="84521"/>
    <lineage>
        <taxon>Bacteria</taxon>
        <taxon>Bacillati</taxon>
        <taxon>Bacillota</taxon>
        <taxon>Bacilli</taxon>
        <taxon>Lactobacillales</taxon>
        <taxon>Aerococcaceae</taxon>
        <taxon>Dolosicoccus</taxon>
    </lineage>
</organism>
<dbReference type="Proteomes" id="UP000235682">
    <property type="component" value="Unassembled WGS sequence"/>
</dbReference>
<feature type="transmembrane region" description="Helical" evidence="9">
    <location>
        <begin position="95"/>
        <end position="113"/>
    </location>
</feature>
<evidence type="ECO:0000256" key="4">
    <source>
        <dbReference type="ARBA" id="ARBA00022692"/>
    </source>
</evidence>
<dbReference type="EMBL" id="PNHE01000004">
    <property type="protein sequence ID" value="PMC58958.1"/>
    <property type="molecule type" value="Genomic_DNA"/>
</dbReference>
<evidence type="ECO:0000256" key="6">
    <source>
        <dbReference type="ARBA" id="ARBA00022801"/>
    </source>
</evidence>
<keyword evidence="6 9" id="KW-0378">Hydrolase</keyword>
<comment type="caution">
    <text evidence="12">The sequence shown here is derived from an EMBL/GenBank/DDBJ whole genome shotgun (WGS) entry which is preliminary data.</text>
</comment>
<keyword evidence="13" id="KW-1185">Reference proteome</keyword>
<evidence type="ECO:0000256" key="9">
    <source>
        <dbReference type="HAMAP-Rule" id="MF_00161"/>
    </source>
</evidence>
<dbReference type="GO" id="GO:0005886">
    <property type="term" value="C:plasma membrane"/>
    <property type="evidence" value="ECO:0007669"/>
    <property type="project" value="UniProtKB-SubCell"/>
</dbReference>
<evidence type="ECO:0000256" key="10">
    <source>
        <dbReference type="RuleBase" id="RU000594"/>
    </source>
</evidence>
<feature type="transmembrane region" description="Helical" evidence="9">
    <location>
        <begin position="125"/>
        <end position="154"/>
    </location>
</feature>
<dbReference type="EC" id="3.4.23.36" evidence="9"/>
<feature type="active site" evidence="9">
    <location>
        <position position="123"/>
    </location>
</feature>
<comment type="similarity">
    <text evidence="1 9 11">Belongs to the peptidase A8 family.</text>
</comment>
<dbReference type="PRINTS" id="PR00781">
    <property type="entry name" value="LIPOSIGPTASE"/>
</dbReference>
<evidence type="ECO:0000256" key="5">
    <source>
        <dbReference type="ARBA" id="ARBA00022750"/>
    </source>
</evidence>
<dbReference type="InterPro" id="IPR001872">
    <property type="entry name" value="Peptidase_A8"/>
</dbReference>
<keyword evidence="7 9" id="KW-1133">Transmembrane helix</keyword>